<feature type="region of interest" description="Disordered" evidence="2">
    <location>
        <begin position="271"/>
        <end position="293"/>
    </location>
</feature>
<evidence type="ECO:0000313" key="5">
    <source>
        <dbReference type="Proteomes" id="UP001156664"/>
    </source>
</evidence>
<evidence type="ECO:0000313" key="4">
    <source>
        <dbReference type="EMBL" id="GLR26381.1"/>
    </source>
</evidence>
<organism evidence="4 5">
    <name type="scientific">Limnobacter litoralis</name>
    <dbReference type="NCBI Taxonomy" id="481366"/>
    <lineage>
        <taxon>Bacteria</taxon>
        <taxon>Pseudomonadati</taxon>
        <taxon>Pseudomonadota</taxon>
        <taxon>Betaproteobacteria</taxon>
        <taxon>Burkholderiales</taxon>
        <taxon>Burkholderiaceae</taxon>
        <taxon>Limnobacter</taxon>
    </lineage>
</organism>
<evidence type="ECO:0000259" key="3">
    <source>
        <dbReference type="Pfam" id="PF02602"/>
    </source>
</evidence>
<dbReference type="Proteomes" id="UP001156664">
    <property type="component" value="Unassembled WGS sequence"/>
</dbReference>
<dbReference type="InterPro" id="IPR036108">
    <property type="entry name" value="4pyrrol_syn_uPrphyn_synt_sf"/>
</dbReference>
<gene>
    <name evidence="4" type="ORF">GCM10007875_14710</name>
</gene>
<dbReference type="RefSeq" id="WP_284280954.1">
    <property type="nucleotide sequence ID" value="NZ_BSOJ01000015.1"/>
</dbReference>
<accession>A0ABQ5YSX6</accession>
<dbReference type="Gene3D" id="3.40.50.10090">
    <property type="match status" value="2"/>
</dbReference>
<reference evidence="5" key="1">
    <citation type="journal article" date="2019" name="Int. J. Syst. Evol. Microbiol.">
        <title>The Global Catalogue of Microorganisms (GCM) 10K type strain sequencing project: providing services to taxonomists for standard genome sequencing and annotation.</title>
        <authorList>
            <consortium name="The Broad Institute Genomics Platform"/>
            <consortium name="The Broad Institute Genome Sequencing Center for Infectious Disease"/>
            <person name="Wu L."/>
            <person name="Ma J."/>
        </authorList>
    </citation>
    <scope>NUCLEOTIDE SEQUENCE [LARGE SCALE GENOMIC DNA]</scope>
    <source>
        <strain evidence="5">NBRC 105857</strain>
    </source>
</reference>
<dbReference type="SUPFAM" id="SSF69618">
    <property type="entry name" value="HemD-like"/>
    <property type="match status" value="1"/>
</dbReference>
<feature type="coiled-coil region" evidence="1">
    <location>
        <begin position="366"/>
        <end position="396"/>
    </location>
</feature>
<dbReference type="InterPro" id="IPR003754">
    <property type="entry name" value="4pyrrol_synth_uPrphyn_synth"/>
</dbReference>
<dbReference type="PANTHER" id="PTHR38043">
    <property type="entry name" value="PROTEIN HEMX"/>
    <property type="match status" value="1"/>
</dbReference>
<keyword evidence="5" id="KW-1185">Reference proteome</keyword>
<dbReference type="PANTHER" id="PTHR38043:SF1">
    <property type="entry name" value="PROTEIN HEMX"/>
    <property type="match status" value="1"/>
</dbReference>
<evidence type="ECO:0000256" key="2">
    <source>
        <dbReference type="SAM" id="MobiDB-lite"/>
    </source>
</evidence>
<feature type="domain" description="Tetrapyrrole biosynthesis uroporphyrinogen III synthase" evidence="3">
    <location>
        <begin position="34"/>
        <end position="248"/>
    </location>
</feature>
<dbReference type="CDD" id="cd06578">
    <property type="entry name" value="HemD"/>
    <property type="match status" value="1"/>
</dbReference>
<dbReference type="EMBL" id="BSOJ01000015">
    <property type="protein sequence ID" value="GLR26381.1"/>
    <property type="molecule type" value="Genomic_DNA"/>
</dbReference>
<feature type="region of interest" description="Disordered" evidence="2">
    <location>
        <begin position="507"/>
        <end position="528"/>
    </location>
</feature>
<dbReference type="Pfam" id="PF02602">
    <property type="entry name" value="HEM4"/>
    <property type="match status" value="1"/>
</dbReference>
<protein>
    <recommendedName>
        <fullName evidence="3">Tetrapyrrole biosynthesis uroporphyrinogen III synthase domain-containing protein</fullName>
    </recommendedName>
</protein>
<name>A0ABQ5YSX6_9BURK</name>
<proteinExistence type="predicted"/>
<sequence length="662" mass="72603">MTLTLIVSKPRLPKGHDAQRDSLRTNLINNLKAPTVQLPVFDLKEVPAALGQLRDQLSLNAAERIRIIVFVSPSALEFGLKAIGPWPSNAFCGVMGRQSAHLAALLGVPKDRIIAPSMEGNEESEDSQGLFNLLTARFAAANCNITVCKGPRGRQEFAVQLRDRGFDVEELEIYDRIEIDQDADMCRHVVDLGRNAVLWITSSETITSLDRQMARHVMNKLADFRQECTVLVTHPRIRAKCLELGYTNVQDVATGIQSVLDWFEQHQHKTTNTKSDMTNQSNPAAESTTSVTAGKVDQAAPVNPTSGLVKVSFALSLISIALLIALVIAGKNQIEQTRVAFGERIQRDTTLLNVLKDQVKDSSDIYKDLKTRFDMMEENQKEAAAQRDALQEIYNKLLINRAEVSLSEIQQLVSIAKRQLFLLGNVKGAILALSQASDLLSSSEKPSLIRLKTAIDKDLADVKALPNVDLLPLAVSLDSVINSVDTLPMLSGPDATTDMTLDQYTDKATPKESAKDAANPSVAKSQGSGFNQDLQLVWQKVKDGAALAWHDIKGLIQITRVKTPEAFLISTQQANDVRNVLRLSLLNARISLLSRHSDLLQADLDRSDKMLDTYFDTKAVQVQRAKAVIADLRDAQLNLTVPELQGTSAALALAVAAEGDKK</sequence>
<evidence type="ECO:0000256" key="1">
    <source>
        <dbReference type="SAM" id="Coils"/>
    </source>
</evidence>
<dbReference type="Pfam" id="PF04375">
    <property type="entry name" value="HemX"/>
    <property type="match status" value="1"/>
</dbReference>
<dbReference type="InterPro" id="IPR007470">
    <property type="entry name" value="HemX"/>
</dbReference>
<comment type="caution">
    <text evidence="4">The sequence shown here is derived from an EMBL/GenBank/DDBJ whole genome shotgun (WGS) entry which is preliminary data.</text>
</comment>
<keyword evidence="1" id="KW-0175">Coiled coil</keyword>
<feature type="compositionally biased region" description="Polar residues" evidence="2">
    <location>
        <begin position="271"/>
        <end position="292"/>
    </location>
</feature>